<dbReference type="InterPro" id="IPR036890">
    <property type="entry name" value="HATPase_C_sf"/>
</dbReference>
<dbReference type="CDD" id="cd00082">
    <property type="entry name" value="HisKA"/>
    <property type="match status" value="1"/>
</dbReference>
<keyword evidence="13" id="KW-0902">Two-component regulatory system</keyword>
<evidence type="ECO:0000256" key="6">
    <source>
        <dbReference type="ARBA" id="ARBA00022553"/>
    </source>
</evidence>
<evidence type="ECO:0000256" key="11">
    <source>
        <dbReference type="ARBA" id="ARBA00022840"/>
    </source>
</evidence>
<evidence type="ECO:0000256" key="10">
    <source>
        <dbReference type="ARBA" id="ARBA00022777"/>
    </source>
</evidence>
<feature type="modified residue" description="4-aspartylphosphate" evidence="17">
    <location>
        <position position="890"/>
    </location>
</feature>
<feature type="transmembrane region" description="Helical" evidence="18">
    <location>
        <begin position="129"/>
        <end position="150"/>
    </location>
</feature>
<dbReference type="InterPro" id="IPR004358">
    <property type="entry name" value="Sig_transdc_His_kin-like_C"/>
</dbReference>
<dbReference type="InterPro" id="IPR003594">
    <property type="entry name" value="HATPase_dom"/>
</dbReference>
<dbReference type="PROSITE" id="PS50109">
    <property type="entry name" value="HIS_KIN"/>
    <property type="match status" value="1"/>
</dbReference>
<dbReference type="FunFam" id="3.30.565.10:FF:000010">
    <property type="entry name" value="Sensor histidine kinase RcsC"/>
    <property type="match status" value="1"/>
</dbReference>
<evidence type="ECO:0000256" key="1">
    <source>
        <dbReference type="ARBA" id="ARBA00000085"/>
    </source>
</evidence>
<dbReference type="SMART" id="SM00387">
    <property type="entry name" value="HATPase_c"/>
    <property type="match status" value="1"/>
</dbReference>
<dbReference type="InterPro" id="IPR011006">
    <property type="entry name" value="CheY-like_superfamily"/>
</dbReference>
<dbReference type="Gene3D" id="3.30.450.20">
    <property type="entry name" value="PAS domain"/>
    <property type="match status" value="2"/>
</dbReference>
<dbReference type="InterPro" id="IPR036641">
    <property type="entry name" value="HPT_dom_sf"/>
</dbReference>
<reference evidence="23" key="1">
    <citation type="submission" date="2024-05" db="EMBL/GenBank/DDBJ databases">
        <title>Draft genome assemblies of 36 bacteria isolated from hibernating arctic ground squirrels.</title>
        <authorList>
            <person name="McKee H."/>
            <person name="Mullen L."/>
            <person name="Drown D.M."/>
            <person name="Duddleston K.N."/>
        </authorList>
    </citation>
    <scope>NUCLEOTIDE SEQUENCE</scope>
    <source>
        <strain evidence="23">AN1007</strain>
    </source>
</reference>
<dbReference type="InterPro" id="IPR005467">
    <property type="entry name" value="His_kinase_dom"/>
</dbReference>
<evidence type="ECO:0000259" key="21">
    <source>
        <dbReference type="PROSITE" id="PS50112"/>
    </source>
</evidence>
<comment type="similarity">
    <text evidence="3">In the N-terminal section; belongs to the phytochrome family.</text>
</comment>
<comment type="catalytic activity">
    <reaction evidence="1">
        <text>ATP + protein L-histidine = ADP + protein N-phospho-L-histidine.</text>
        <dbReference type="EC" id="2.7.13.3"/>
    </reaction>
</comment>
<evidence type="ECO:0000256" key="18">
    <source>
        <dbReference type="SAM" id="Phobius"/>
    </source>
</evidence>
<proteinExistence type="inferred from homology"/>
<dbReference type="PROSITE" id="PS50894">
    <property type="entry name" value="HPT"/>
    <property type="match status" value="1"/>
</dbReference>
<name>A0AAU8NB61_9BACL</name>
<evidence type="ECO:0000256" key="12">
    <source>
        <dbReference type="ARBA" id="ARBA00022989"/>
    </source>
</evidence>
<feature type="domain" description="PAS" evidence="21">
    <location>
        <begin position="319"/>
        <end position="389"/>
    </location>
</feature>
<dbReference type="InterPro" id="IPR035965">
    <property type="entry name" value="PAS-like_dom_sf"/>
</dbReference>
<accession>A0AAU8NB61</accession>
<dbReference type="Pfam" id="PF02518">
    <property type="entry name" value="HATPase_c"/>
    <property type="match status" value="1"/>
</dbReference>
<protein>
    <recommendedName>
        <fullName evidence="15">Circadian input-output histidine kinase CikA</fullName>
        <ecNumber evidence="4">2.7.13.3</ecNumber>
    </recommendedName>
</protein>
<dbReference type="CDD" id="cd00130">
    <property type="entry name" value="PAS"/>
    <property type="match status" value="1"/>
</dbReference>
<dbReference type="Pfam" id="PF01627">
    <property type="entry name" value="Hpt"/>
    <property type="match status" value="1"/>
</dbReference>
<evidence type="ECO:0000256" key="8">
    <source>
        <dbReference type="ARBA" id="ARBA00022692"/>
    </source>
</evidence>
<keyword evidence="11" id="KW-0067">ATP-binding</keyword>
<dbReference type="InterPro" id="IPR008207">
    <property type="entry name" value="Sig_transdc_His_kin_Hpt_dom"/>
</dbReference>
<evidence type="ECO:0000256" key="7">
    <source>
        <dbReference type="ARBA" id="ARBA00022679"/>
    </source>
</evidence>
<evidence type="ECO:0000256" key="15">
    <source>
        <dbReference type="ARBA" id="ARBA00074306"/>
    </source>
</evidence>
<dbReference type="SUPFAM" id="SSF47226">
    <property type="entry name" value="Histidine-containing phosphotransfer domain, HPT domain"/>
    <property type="match status" value="1"/>
</dbReference>
<dbReference type="Gene3D" id="1.20.120.160">
    <property type="entry name" value="HPT domain"/>
    <property type="match status" value="1"/>
</dbReference>
<keyword evidence="10" id="KW-0418">Kinase</keyword>
<evidence type="ECO:0000256" key="5">
    <source>
        <dbReference type="ARBA" id="ARBA00022475"/>
    </source>
</evidence>
<feature type="domain" description="Response regulatory" evidence="20">
    <location>
        <begin position="694"/>
        <end position="817"/>
    </location>
</feature>
<feature type="domain" description="HPt" evidence="22">
    <location>
        <begin position="980"/>
        <end position="1074"/>
    </location>
</feature>
<dbReference type="SMART" id="SM00448">
    <property type="entry name" value="REC"/>
    <property type="match status" value="1"/>
</dbReference>
<comment type="subcellular location">
    <subcellularLocation>
        <location evidence="2">Cell membrane</location>
        <topology evidence="2">Multi-pass membrane protein</topology>
    </subcellularLocation>
</comment>
<feature type="transmembrane region" description="Helical" evidence="18">
    <location>
        <begin position="162"/>
        <end position="181"/>
    </location>
</feature>
<dbReference type="PANTHER" id="PTHR45339:SF1">
    <property type="entry name" value="HYBRID SIGNAL TRANSDUCTION HISTIDINE KINASE J"/>
    <property type="match status" value="1"/>
</dbReference>
<sequence length="1074" mass="123066">MLRDLVLNFTLILIIVFLVHHYLNQSSNRKKPSFTTRIIIGIAMSMLGTALYYFSIVLDDGTLLNFRSVVYLLAAYYGGGGTAFITYAGLWAFRINLGFWPSIENLEYALCELMFVLAAFLNFKYIHHFVYQWLSGSLLLLVVYQFTMSITHPSSSLFSHGITLLLQSMCMVLLVLFMYFLNQNHHYKQLAFQRKQEVLEMLRRQPGFTFKLRKHNGKFEFLLLEGEMLSHLGMDMRSLEQSFQLGTINALPPDKIQFLKTQFNRAWRGEFFFFEIEHKGNYALVKLAPFLEDGVVKYVIGYGLDITEHRAVRRRIQESEERYRMLERLSANWVAGLDSAGRIVSINQKFLDVLQADRQQVIGRELVDLLVMDKSECWFQAFDQALLSKTTQETESILRIGESDELHVRVHLYPIKTSGSSEQIKAVFQDTTDQYRRVKADKASQAKSEFLALMSHEMRTPLNSITSFSSLLQRTNLTTQQQDYVSKITASSESLLTLVKDILDFSKIEAGMFNMENVPFSLEDVFKRVADQISTTIGNKDIEIIFQTDSDLPLTVVGDPFRLEQVLINLLNNAIKFTDQGYVIFHAEVLAFEEKRVVIRFEVEDTGIGISPEQMERLFVPFGQAEPSTYRTYGGSGLGLVICYLLITSLGGSLQVESVLGEYSMFTFDLKYELTEIEDISFLPTYPLLYAVNDVIIVENDRRAAENLQQMLRSFGLRSETYTSFQGVVDSCRIDPDGDGSSSLLIMLDMDTEEIDSVLNWCRFTTRMQDTRIQVLAYSRASSSSAPASRLHYSGPKAVIFKPITRIGLFEALLTLQEEEVQELNQTQYKDEFLERKNQGSILVAEDHEINQIAIRAMLQPLGFEVTIVNNGKELLQKLHVQRWKLILMDLYMPEMNGLEAVKHIRQMREYHSMPIIALTANSSKRDHKDYLEAGMNAVLTKPIDERQIKDTLAAWIDLKGMHEIKGVDTDKALQQMGDKLHVLQFALTKFSLEYSEYERKIQAYLRQEQKHDALRSTHSLKGAAAHLHAVNLLQSVRHLESLLLSNSSSEEELSSILQQVQQEINHITESLPW</sequence>
<evidence type="ECO:0000313" key="23">
    <source>
        <dbReference type="EMBL" id="XCP93780.1"/>
    </source>
</evidence>
<evidence type="ECO:0000259" key="19">
    <source>
        <dbReference type="PROSITE" id="PS50109"/>
    </source>
</evidence>
<dbReference type="CDD" id="cd16922">
    <property type="entry name" value="HATPase_EvgS-ArcB-TorS-like"/>
    <property type="match status" value="1"/>
</dbReference>
<dbReference type="NCBIfam" id="TIGR00229">
    <property type="entry name" value="sensory_box"/>
    <property type="match status" value="1"/>
</dbReference>
<keyword evidence="8 18" id="KW-0812">Transmembrane</keyword>
<evidence type="ECO:0000259" key="22">
    <source>
        <dbReference type="PROSITE" id="PS50894"/>
    </source>
</evidence>
<dbReference type="AlphaFoldDB" id="A0AAU8NB61"/>
<dbReference type="SMART" id="SM00091">
    <property type="entry name" value="PAS"/>
    <property type="match status" value="1"/>
</dbReference>
<keyword evidence="12 18" id="KW-1133">Transmembrane helix</keyword>
<dbReference type="PROSITE" id="PS50110">
    <property type="entry name" value="RESPONSE_REGULATORY"/>
    <property type="match status" value="2"/>
</dbReference>
<dbReference type="GO" id="GO:0005524">
    <property type="term" value="F:ATP binding"/>
    <property type="evidence" value="ECO:0007669"/>
    <property type="project" value="UniProtKB-KW"/>
</dbReference>
<gene>
    <name evidence="23" type="ORF">ABXS70_21645</name>
</gene>
<evidence type="ECO:0000256" key="13">
    <source>
        <dbReference type="ARBA" id="ARBA00023012"/>
    </source>
</evidence>
<dbReference type="EC" id="2.7.13.3" evidence="4"/>
<dbReference type="Pfam" id="PF13426">
    <property type="entry name" value="PAS_9"/>
    <property type="match status" value="1"/>
</dbReference>
<dbReference type="SMART" id="SM00388">
    <property type="entry name" value="HisKA"/>
    <property type="match status" value="1"/>
</dbReference>
<dbReference type="PROSITE" id="PS50112">
    <property type="entry name" value="PAS"/>
    <property type="match status" value="1"/>
</dbReference>
<dbReference type="GO" id="GO:0005886">
    <property type="term" value="C:plasma membrane"/>
    <property type="evidence" value="ECO:0007669"/>
    <property type="project" value="UniProtKB-SubCell"/>
</dbReference>
<evidence type="ECO:0000256" key="2">
    <source>
        <dbReference type="ARBA" id="ARBA00004651"/>
    </source>
</evidence>
<evidence type="ECO:0000256" key="4">
    <source>
        <dbReference type="ARBA" id="ARBA00012438"/>
    </source>
</evidence>
<dbReference type="InterPro" id="IPR003661">
    <property type="entry name" value="HisK_dim/P_dom"/>
</dbReference>
<dbReference type="SUPFAM" id="SSF52172">
    <property type="entry name" value="CheY-like"/>
    <property type="match status" value="1"/>
</dbReference>
<dbReference type="Pfam" id="PF00072">
    <property type="entry name" value="Response_reg"/>
    <property type="match status" value="1"/>
</dbReference>
<dbReference type="Gene3D" id="3.40.50.2300">
    <property type="match status" value="2"/>
</dbReference>
<feature type="modified residue" description="Phosphohistidine" evidence="16">
    <location>
        <position position="1019"/>
    </location>
</feature>
<dbReference type="EMBL" id="CP159992">
    <property type="protein sequence ID" value="XCP93780.1"/>
    <property type="molecule type" value="Genomic_DNA"/>
</dbReference>
<feature type="transmembrane region" description="Helical" evidence="18">
    <location>
        <begin position="6"/>
        <end position="23"/>
    </location>
</feature>
<dbReference type="RefSeq" id="WP_366290789.1">
    <property type="nucleotide sequence ID" value="NZ_CP159992.1"/>
</dbReference>
<feature type="transmembrane region" description="Helical" evidence="18">
    <location>
        <begin position="74"/>
        <end position="93"/>
    </location>
</feature>
<dbReference type="SUPFAM" id="SSF55874">
    <property type="entry name" value="ATPase domain of HSP90 chaperone/DNA topoisomerase II/histidine kinase"/>
    <property type="match status" value="1"/>
</dbReference>
<keyword evidence="9" id="KW-0547">Nucleotide-binding</keyword>
<evidence type="ECO:0000259" key="20">
    <source>
        <dbReference type="PROSITE" id="PS50110"/>
    </source>
</evidence>
<dbReference type="CDD" id="cd17546">
    <property type="entry name" value="REC_hyHK_CKI1_RcsC-like"/>
    <property type="match status" value="1"/>
</dbReference>
<evidence type="ECO:0000256" key="14">
    <source>
        <dbReference type="ARBA" id="ARBA00023136"/>
    </source>
</evidence>
<dbReference type="PRINTS" id="PR00344">
    <property type="entry name" value="BCTRLSENSOR"/>
</dbReference>
<dbReference type="InterPro" id="IPR000014">
    <property type="entry name" value="PAS"/>
</dbReference>
<dbReference type="InterPro" id="IPR001789">
    <property type="entry name" value="Sig_transdc_resp-reg_receiver"/>
</dbReference>
<evidence type="ECO:0000256" key="17">
    <source>
        <dbReference type="PROSITE-ProRule" id="PRU00169"/>
    </source>
</evidence>
<dbReference type="GO" id="GO:0000155">
    <property type="term" value="F:phosphorelay sensor kinase activity"/>
    <property type="evidence" value="ECO:0007669"/>
    <property type="project" value="InterPro"/>
</dbReference>
<evidence type="ECO:0000256" key="3">
    <source>
        <dbReference type="ARBA" id="ARBA00006402"/>
    </source>
</evidence>
<keyword evidence="5" id="KW-1003">Cell membrane</keyword>
<dbReference type="Gene3D" id="3.30.565.10">
    <property type="entry name" value="Histidine kinase-like ATPase, C-terminal domain"/>
    <property type="match status" value="1"/>
</dbReference>
<evidence type="ECO:0000256" key="16">
    <source>
        <dbReference type="PROSITE-ProRule" id="PRU00110"/>
    </source>
</evidence>
<dbReference type="SUPFAM" id="SSF47384">
    <property type="entry name" value="Homodimeric domain of signal transducing histidine kinase"/>
    <property type="match status" value="1"/>
</dbReference>
<dbReference type="PANTHER" id="PTHR45339">
    <property type="entry name" value="HYBRID SIGNAL TRANSDUCTION HISTIDINE KINASE J"/>
    <property type="match status" value="1"/>
</dbReference>
<feature type="domain" description="Histidine kinase" evidence="19">
    <location>
        <begin position="453"/>
        <end position="674"/>
    </location>
</feature>
<keyword evidence="7" id="KW-0808">Transferase</keyword>
<dbReference type="Gene3D" id="1.10.287.130">
    <property type="match status" value="1"/>
</dbReference>
<dbReference type="SUPFAM" id="SSF55785">
    <property type="entry name" value="PYP-like sensor domain (PAS domain)"/>
    <property type="match status" value="1"/>
</dbReference>
<dbReference type="Pfam" id="PF00512">
    <property type="entry name" value="HisKA"/>
    <property type="match status" value="1"/>
</dbReference>
<evidence type="ECO:0000256" key="9">
    <source>
        <dbReference type="ARBA" id="ARBA00022741"/>
    </source>
</evidence>
<keyword evidence="14 18" id="KW-0472">Membrane</keyword>
<organism evidence="23">
    <name type="scientific">Paenibacillus sp. AN1007</name>
    <dbReference type="NCBI Taxonomy" id="3151385"/>
    <lineage>
        <taxon>Bacteria</taxon>
        <taxon>Bacillati</taxon>
        <taxon>Bacillota</taxon>
        <taxon>Bacilli</taxon>
        <taxon>Bacillales</taxon>
        <taxon>Paenibacillaceae</taxon>
        <taxon>Paenibacillus</taxon>
    </lineage>
</organism>
<dbReference type="InterPro" id="IPR036097">
    <property type="entry name" value="HisK_dim/P_sf"/>
</dbReference>
<feature type="transmembrane region" description="Helical" evidence="18">
    <location>
        <begin position="35"/>
        <end position="54"/>
    </location>
</feature>
<keyword evidence="6 17" id="KW-0597">Phosphoprotein</keyword>
<feature type="domain" description="Response regulatory" evidence="20">
    <location>
        <begin position="841"/>
        <end position="957"/>
    </location>
</feature>
<feature type="modified residue" description="4-aspartylphosphate" evidence="17">
    <location>
        <position position="749"/>
    </location>
</feature>